<name>A0A0C9TMX0_PAXIN</name>
<feature type="compositionally biased region" description="Polar residues" evidence="1">
    <location>
        <begin position="209"/>
        <end position="223"/>
    </location>
</feature>
<gene>
    <name evidence="2" type="ORF">PAXINDRAFT_171458</name>
</gene>
<sequence>MDGEDASYRQNNAVAGPSTITQDSSVVFLPPALEYSQPRSFLTSTQDLLARLHLHAAYEKHVRIPLAQSPTPAPSISPSNIPYHPPPDGDDKKKKNSYRHLIRSLPGKHSMKKDDYLTTMMQVPAKQRIPIVAFDARTQREAFTVSAEGLKGWNAGALILESAQAKEDRKKRKELKKLARAQAQGVTPGTLPGTPAALPQSHPAPPHSTIPSAQQPPGISLTPQAKPRVPAVTIPPPGGRSGTTPTPTSATPRSASLTGPPPPGTATPMSGAMRGQKRELEDSTLLPPTPTMHSGSTSAPGGMVSARAGVGAVRPRPVKKQRMDIQGQSREVLVQQPTPQGS</sequence>
<evidence type="ECO:0000313" key="2">
    <source>
        <dbReference type="EMBL" id="KIJ11943.1"/>
    </source>
</evidence>
<feature type="compositionally biased region" description="Low complexity" evidence="1">
    <location>
        <begin position="242"/>
        <end position="258"/>
    </location>
</feature>
<dbReference type="EMBL" id="KN819370">
    <property type="protein sequence ID" value="KIJ11943.1"/>
    <property type="molecule type" value="Genomic_DNA"/>
</dbReference>
<dbReference type="Proteomes" id="UP000053647">
    <property type="component" value="Unassembled WGS sequence"/>
</dbReference>
<feature type="region of interest" description="Disordered" evidence="1">
    <location>
        <begin position="171"/>
        <end position="342"/>
    </location>
</feature>
<accession>A0A0C9TMX0</accession>
<feature type="compositionally biased region" description="Polar residues" evidence="1">
    <location>
        <begin position="68"/>
        <end position="80"/>
    </location>
</feature>
<reference evidence="3" key="2">
    <citation type="submission" date="2015-01" db="EMBL/GenBank/DDBJ databases">
        <title>Evolutionary Origins and Diversification of the Mycorrhizal Mutualists.</title>
        <authorList>
            <consortium name="DOE Joint Genome Institute"/>
            <consortium name="Mycorrhizal Genomics Consortium"/>
            <person name="Kohler A."/>
            <person name="Kuo A."/>
            <person name="Nagy L.G."/>
            <person name="Floudas D."/>
            <person name="Copeland A."/>
            <person name="Barry K.W."/>
            <person name="Cichocki N."/>
            <person name="Veneault-Fourrey C."/>
            <person name="LaButti K."/>
            <person name="Lindquist E.A."/>
            <person name="Lipzen A."/>
            <person name="Lundell T."/>
            <person name="Morin E."/>
            <person name="Murat C."/>
            <person name="Riley R."/>
            <person name="Ohm R."/>
            <person name="Sun H."/>
            <person name="Tunlid A."/>
            <person name="Henrissat B."/>
            <person name="Grigoriev I.V."/>
            <person name="Hibbett D.S."/>
            <person name="Martin F."/>
        </authorList>
    </citation>
    <scope>NUCLEOTIDE SEQUENCE [LARGE SCALE GENOMIC DNA]</scope>
    <source>
        <strain evidence="3">ATCC 200175</strain>
    </source>
</reference>
<proteinExistence type="predicted"/>
<dbReference type="HOGENOM" id="CLU_038730_0_0_1"/>
<reference evidence="2 3" key="1">
    <citation type="submission" date="2014-06" db="EMBL/GenBank/DDBJ databases">
        <authorList>
            <consortium name="DOE Joint Genome Institute"/>
            <person name="Kuo A."/>
            <person name="Kohler A."/>
            <person name="Nagy L.G."/>
            <person name="Floudas D."/>
            <person name="Copeland A."/>
            <person name="Barry K.W."/>
            <person name="Cichocki N."/>
            <person name="Veneault-Fourrey C."/>
            <person name="LaButti K."/>
            <person name="Lindquist E.A."/>
            <person name="Lipzen A."/>
            <person name="Lundell T."/>
            <person name="Morin E."/>
            <person name="Murat C."/>
            <person name="Sun H."/>
            <person name="Tunlid A."/>
            <person name="Henrissat B."/>
            <person name="Grigoriev I.V."/>
            <person name="Hibbett D.S."/>
            <person name="Martin F."/>
            <person name="Nordberg H.P."/>
            <person name="Cantor M.N."/>
            <person name="Hua S.X."/>
        </authorList>
    </citation>
    <scope>NUCLEOTIDE SEQUENCE [LARGE SCALE GENOMIC DNA]</scope>
    <source>
        <strain evidence="2 3">ATCC 200175</strain>
    </source>
</reference>
<keyword evidence="3" id="KW-1185">Reference proteome</keyword>
<organism evidence="2 3">
    <name type="scientific">Paxillus involutus ATCC 200175</name>
    <dbReference type="NCBI Taxonomy" id="664439"/>
    <lineage>
        <taxon>Eukaryota</taxon>
        <taxon>Fungi</taxon>
        <taxon>Dikarya</taxon>
        <taxon>Basidiomycota</taxon>
        <taxon>Agaricomycotina</taxon>
        <taxon>Agaricomycetes</taxon>
        <taxon>Agaricomycetidae</taxon>
        <taxon>Boletales</taxon>
        <taxon>Paxilineae</taxon>
        <taxon>Paxillaceae</taxon>
        <taxon>Paxillus</taxon>
    </lineage>
</organism>
<feature type="region of interest" description="Disordered" evidence="1">
    <location>
        <begin position="65"/>
        <end position="95"/>
    </location>
</feature>
<protein>
    <submittedName>
        <fullName evidence="2">Uncharacterized protein</fullName>
    </submittedName>
</protein>
<dbReference type="OrthoDB" id="2160599at2759"/>
<dbReference type="AlphaFoldDB" id="A0A0C9TMX0"/>
<evidence type="ECO:0000313" key="3">
    <source>
        <dbReference type="Proteomes" id="UP000053647"/>
    </source>
</evidence>
<evidence type="ECO:0000256" key="1">
    <source>
        <dbReference type="SAM" id="MobiDB-lite"/>
    </source>
</evidence>